<dbReference type="AlphaFoldDB" id="A0A9X2FLI0"/>
<dbReference type="InterPro" id="IPR052509">
    <property type="entry name" value="Metal_resp_DNA-bind_regulator"/>
</dbReference>
<evidence type="ECO:0000259" key="1">
    <source>
        <dbReference type="Pfam" id="PF03551"/>
    </source>
</evidence>
<dbReference type="Gene3D" id="1.10.10.10">
    <property type="entry name" value="Winged helix-like DNA-binding domain superfamily/Winged helix DNA-binding domain"/>
    <property type="match status" value="1"/>
</dbReference>
<dbReference type="Proteomes" id="UP001139006">
    <property type="component" value="Unassembled WGS sequence"/>
</dbReference>
<evidence type="ECO:0000313" key="3">
    <source>
        <dbReference type="Proteomes" id="UP001139006"/>
    </source>
</evidence>
<reference evidence="2 3" key="1">
    <citation type="journal article" date="2023" name="Int. J. Syst. Evol. Microbiol.">
        <title>Ligilactobacillus ubinensis sp. nov., a novel species isolated from the wild ferment of a durian fruit (Durio zibethinus).</title>
        <authorList>
            <person name="Heng Y.C."/>
            <person name="Menon N."/>
            <person name="Chen B."/>
            <person name="Loo B.Z.L."/>
            <person name="Wong G.W.J."/>
            <person name="Lim A.C.H."/>
            <person name="Silvaraju S."/>
            <person name="Kittelmann S."/>
        </authorList>
    </citation>
    <scope>NUCLEOTIDE SEQUENCE [LARGE SCALE GENOMIC DNA]</scope>
    <source>
        <strain evidence="2 3">WILCCON 0076</strain>
    </source>
</reference>
<dbReference type="SUPFAM" id="SSF46785">
    <property type="entry name" value="Winged helix' DNA-binding domain"/>
    <property type="match status" value="1"/>
</dbReference>
<dbReference type="RefSeq" id="WP_253362013.1">
    <property type="nucleotide sequence ID" value="NZ_JAIULA010000027.1"/>
</dbReference>
<dbReference type="InterPro" id="IPR036390">
    <property type="entry name" value="WH_DNA-bd_sf"/>
</dbReference>
<dbReference type="PANTHER" id="PTHR33169">
    <property type="entry name" value="PADR-FAMILY TRANSCRIPTIONAL REGULATOR"/>
    <property type="match status" value="1"/>
</dbReference>
<dbReference type="EMBL" id="JAIULA010000027">
    <property type="protein sequence ID" value="MCP0887854.1"/>
    <property type="molecule type" value="Genomic_DNA"/>
</dbReference>
<gene>
    <name evidence="2" type="ORF">LB941_10990</name>
</gene>
<protein>
    <submittedName>
        <fullName evidence="2">PadR family transcriptional regulator</fullName>
    </submittedName>
</protein>
<proteinExistence type="predicted"/>
<evidence type="ECO:0000313" key="2">
    <source>
        <dbReference type="EMBL" id="MCP0887854.1"/>
    </source>
</evidence>
<keyword evidence="3" id="KW-1185">Reference proteome</keyword>
<organism evidence="2 3">
    <name type="scientific">Ligilactobacillus ubinensis</name>
    <dbReference type="NCBI Taxonomy" id="2876789"/>
    <lineage>
        <taxon>Bacteria</taxon>
        <taxon>Bacillati</taxon>
        <taxon>Bacillota</taxon>
        <taxon>Bacilli</taxon>
        <taxon>Lactobacillales</taxon>
        <taxon>Lactobacillaceae</taxon>
        <taxon>Ligilactobacillus</taxon>
    </lineage>
</organism>
<name>A0A9X2FLI0_9LACO</name>
<dbReference type="InterPro" id="IPR036388">
    <property type="entry name" value="WH-like_DNA-bd_sf"/>
</dbReference>
<dbReference type="Pfam" id="PF03551">
    <property type="entry name" value="PadR"/>
    <property type="match status" value="1"/>
</dbReference>
<comment type="caution">
    <text evidence="2">The sequence shown here is derived from an EMBL/GenBank/DDBJ whole genome shotgun (WGS) entry which is preliminary data.</text>
</comment>
<accession>A0A9X2FLI0</accession>
<dbReference type="InterPro" id="IPR005149">
    <property type="entry name" value="Tscrpt_reg_PadR_N"/>
</dbReference>
<sequence>MAQDISSQILKGILQGIVLIVLDKQPEYGYGLSTALNKYGLDAIPKGTIYPLLATMEKRNLIHGKMQASPAGPDRKYYFITDTGKKAKTNFISEWTQLQQIVEKVISEEQEK</sequence>
<dbReference type="PANTHER" id="PTHR33169:SF14">
    <property type="entry name" value="TRANSCRIPTIONAL REGULATOR RV3488"/>
    <property type="match status" value="1"/>
</dbReference>
<feature type="domain" description="Transcription regulator PadR N-terminal" evidence="1">
    <location>
        <begin position="18"/>
        <end position="87"/>
    </location>
</feature>